<protein>
    <submittedName>
        <fullName evidence="2">Uncharacterized protein</fullName>
    </submittedName>
</protein>
<name>A0ABD1XSB3_9MARC</name>
<comment type="caution">
    <text evidence="2">The sequence shown here is derived from an EMBL/GenBank/DDBJ whole genome shotgun (WGS) entry which is preliminary data.</text>
</comment>
<sequence length="135" mass="15419">MSHSPNLDKVDQKAFMQNIDRLVEAIEMEAKESRMSKCRKLFLDEASSSAVKVYQTPEQSIVPSFPNFGITLEELSVMSGTRAEWDDEKGELVCEREALKEELNKAKEMAVEAEQRMEVVRLAKEALQQQYTTES</sequence>
<gene>
    <name evidence="2" type="ORF">R1flu_023521</name>
</gene>
<dbReference type="Proteomes" id="UP001605036">
    <property type="component" value="Unassembled WGS sequence"/>
</dbReference>
<proteinExistence type="predicted"/>
<evidence type="ECO:0000313" key="2">
    <source>
        <dbReference type="EMBL" id="KAL2611829.1"/>
    </source>
</evidence>
<feature type="coiled-coil region" evidence="1">
    <location>
        <begin position="82"/>
        <end position="130"/>
    </location>
</feature>
<evidence type="ECO:0000313" key="3">
    <source>
        <dbReference type="Proteomes" id="UP001605036"/>
    </source>
</evidence>
<keyword evidence="1" id="KW-0175">Coiled coil</keyword>
<dbReference type="EMBL" id="JBHFFA010000007">
    <property type="protein sequence ID" value="KAL2611829.1"/>
    <property type="molecule type" value="Genomic_DNA"/>
</dbReference>
<reference evidence="2 3" key="1">
    <citation type="submission" date="2024-09" db="EMBL/GenBank/DDBJ databases">
        <title>Chromosome-scale assembly of Riccia fluitans.</title>
        <authorList>
            <person name="Paukszto L."/>
            <person name="Sawicki J."/>
            <person name="Karawczyk K."/>
            <person name="Piernik-Szablinska J."/>
            <person name="Szczecinska M."/>
            <person name="Mazdziarz M."/>
        </authorList>
    </citation>
    <scope>NUCLEOTIDE SEQUENCE [LARGE SCALE GENOMIC DNA]</scope>
    <source>
        <strain evidence="2">Rf_01</strain>
        <tissue evidence="2">Aerial parts of the thallus</tissue>
    </source>
</reference>
<organism evidence="2 3">
    <name type="scientific">Riccia fluitans</name>
    <dbReference type="NCBI Taxonomy" id="41844"/>
    <lineage>
        <taxon>Eukaryota</taxon>
        <taxon>Viridiplantae</taxon>
        <taxon>Streptophyta</taxon>
        <taxon>Embryophyta</taxon>
        <taxon>Marchantiophyta</taxon>
        <taxon>Marchantiopsida</taxon>
        <taxon>Marchantiidae</taxon>
        <taxon>Marchantiales</taxon>
        <taxon>Ricciaceae</taxon>
        <taxon>Riccia</taxon>
    </lineage>
</organism>
<accession>A0ABD1XSB3</accession>
<dbReference type="AlphaFoldDB" id="A0ABD1XSB3"/>
<keyword evidence="3" id="KW-1185">Reference proteome</keyword>
<evidence type="ECO:0000256" key="1">
    <source>
        <dbReference type="SAM" id="Coils"/>
    </source>
</evidence>